<sequence>DLPFRALLRSRRRRSPWLRQPAVRAGRERLVDGARPGHRRGR</sequence>
<name>A0A6J4KUB9_9BACT</name>
<feature type="non-terminal residue" evidence="1">
    <location>
        <position position="42"/>
    </location>
</feature>
<reference evidence="1" key="1">
    <citation type="submission" date="2020-02" db="EMBL/GenBank/DDBJ databases">
        <authorList>
            <person name="Meier V. D."/>
        </authorList>
    </citation>
    <scope>NUCLEOTIDE SEQUENCE</scope>
    <source>
        <strain evidence="1">AVDCRST_MAG40</strain>
    </source>
</reference>
<dbReference type="AlphaFoldDB" id="A0A6J4KUB9"/>
<accession>A0A6J4KUB9</accession>
<organism evidence="1">
    <name type="scientific">uncultured Gemmatimonadaceae bacterium</name>
    <dbReference type="NCBI Taxonomy" id="246130"/>
    <lineage>
        <taxon>Bacteria</taxon>
        <taxon>Pseudomonadati</taxon>
        <taxon>Gemmatimonadota</taxon>
        <taxon>Gemmatimonadia</taxon>
        <taxon>Gemmatimonadales</taxon>
        <taxon>Gemmatimonadaceae</taxon>
        <taxon>environmental samples</taxon>
    </lineage>
</organism>
<dbReference type="EMBL" id="CADCTX010000335">
    <property type="protein sequence ID" value="CAA9313601.1"/>
    <property type="molecule type" value="Genomic_DNA"/>
</dbReference>
<protein>
    <submittedName>
        <fullName evidence="1">Uncharacterized protein</fullName>
    </submittedName>
</protein>
<evidence type="ECO:0000313" key="1">
    <source>
        <dbReference type="EMBL" id="CAA9313601.1"/>
    </source>
</evidence>
<proteinExistence type="predicted"/>
<gene>
    <name evidence="1" type="ORF">AVDCRST_MAG40-1119</name>
</gene>
<feature type="non-terminal residue" evidence="1">
    <location>
        <position position="1"/>
    </location>
</feature>